<protein>
    <recommendedName>
        <fullName evidence="5">Protein JTB</fullName>
    </recommendedName>
</protein>
<accession>A0A1X2ISR3</accession>
<dbReference type="OrthoDB" id="2245086at2759"/>
<keyword evidence="1" id="KW-0472">Membrane</keyword>
<feature type="transmembrane region" description="Helical" evidence="1">
    <location>
        <begin position="128"/>
        <end position="148"/>
    </location>
</feature>
<name>A0A1X2ISR3_9FUNG</name>
<evidence type="ECO:0000256" key="2">
    <source>
        <dbReference type="SAM" id="SignalP"/>
    </source>
</evidence>
<evidence type="ECO:0000313" key="4">
    <source>
        <dbReference type="Proteomes" id="UP000193560"/>
    </source>
</evidence>
<dbReference type="AlphaFoldDB" id="A0A1X2ISR3"/>
<comment type="caution">
    <text evidence="3">The sequence shown here is derived from an EMBL/GenBank/DDBJ whole genome shotgun (WGS) entry which is preliminary data.</text>
</comment>
<feature type="signal peptide" evidence="2">
    <location>
        <begin position="1"/>
        <end position="19"/>
    </location>
</feature>
<evidence type="ECO:0000313" key="3">
    <source>
        <dbReference type="EMBL" id="ORZ21587.1"/>
    </source>
</evidence>
<evidence type="ECO:0008006" key="5">
    <source>
        <dbReference type="Google" id="ProtNLM"/>
    </source>
</evidence>
<organism evidence="3 4">
    <name type="scientific">Absidia repens</name>
    <dbReference type="NCBI Taxonomy" id="90262"/>
    <lineage>
        <taxon>Eukaryota</taxon>
        <taxon>Fungi</taxon>
        <taxon>Fungi incertae sedis</taxon>
        <taxon>Mucoromycota</taxon>
        <taxon>Mucoromycotina</taxon>
        <taxon>Mucoromycetes</taxon>
        <taxon>Mucorales</taxon>
        <taxon>Cunninghamellaceae</taxon>
        <taxon>Absidia</taxon>
    </lineage>
</organism>
<feature type="chain" id="PRO_5010860854" description="Protein JTB" evidence="2">
    <location>
        <begin position="20"/>
        <end position="168"/>
    </location>
</feature>
<evidence type="ECO:0000256" key="1">
    <source>
        <dbReference type="SAM" id="Phobius"/>
    </source>
</evidence>
<reference evidence="3 4" key="1">
    <citation type="submission" date="2016-07" db="EMBL/GenBank/DDBJ databases">
        <title>Pervasive Adenine N6-methylation of Active Genes in Fungi.</title>
        <authorList>
            <consortium name="DOE Joint Genome Institute"/>
            <person name="Mondo S.J."/>
            <person name="Dannebaum R.O."/>
            <person name="Kuo R.C."/>
            <person name="Labutti K."/>
            <person name="Haridas S."/>
            <person name="Kuo A."/>
            <person name="Salamov A."/>
            <person name="Ahrendt S.R."/>
            <person name="Lipzen A."/>
            <person name="Sullivan W."/>
            <person name="Andreopoulos W.B."/>
            <person name="Clum A."/>
            <person name="Lindquist E."/>
            <person name="Daum C."/>
            <person name="Ramamoorthy G.K."/>
            <person name="Gryganskyi A."/>
            <person name="Culley D."/>
            <person name="Magnuson J.K."/>
            <person name="James T.Y."/>
            <person name="O'Malley M.A."/>
            <person name="Stajich J.E."/>
            <person name="Spatafora J.W."/>
            <person name="Visel A."/>
            <person name="Grigoriev I.V."/>
        </authorList>
    </citation>
    <scope>NUCLEOTIDE SEQUENCE [LARGE SCALE GENOMIC DNA]</scope>
    <source>
        <strain evidence="3 4">NRRL 1336</strain>
    </source>
</reference>
<keyword evidence="1" id="KW-0812">Transmembrane</keyword>
<dbReference type="InterPro" id="IPR008657">
    <property type="entry name" value="JTB"/>
</dbReference>
<dbReference type="Pfam" id="PF05439">
    <property type="entry name" value="JTB"/>
    <property type="match status" value="1"/>
</dbReference>
<dbReference type="STRING" id="90262.A0A1X2ISR3"/>
<keyword evidence="4" id="KW-1185">Reference proteome</keyword>
<sequence>MREVLIFLILFYHSSFSLALTGNNKRAPPFPQGTDLPARLGNYTHSHENVERPTYTCTSLGECDVCTSLEKKTAPYCLDYGNKEPVRCEWNDPNWVVNRNDTMTDDDMINLPTFRACPWVKRVEKWRIIKFETMNFILAVLSVSVFLWRQRKLAREKYQQMAQRIGVA</sequence>
<dbReference type="Proteomes" id="UP000193560">
    <property type="component" value="Unassembled WGS sequence"/>
</dbReference>
<keyword evidence="2" id="KW-0732">Signal</keyword>
<dbReference type="EMBL" id="MCGE01000005">
    <property type="protein sequence ID" value="ORZ21587.1"/>
    <property type="molecule type" value="Genomic_DNA"/>
</dbReference>
<proteinExistence type="predicted"/>
<dbReference type="GO" id="GO:0016020">
    <property type="term" value="C:membrane"/>
    <property type="evidence" value="ECO:0007669"/>
    <property type="project" value="InterPro"/>
</dbReference>
<keyword evidence="1" id="KW-1133">Transmembrane helix</keyword>
<gene>
    <name evidence="3" type="ORF">BCR42DRAFT_407888</name>
</gene>